<name>A0A9P8JS01_AURME</name>
<feature type="non-terminal residue" evidence="2">
    <location>
        <position position="77"/>
    </location>
</feature>
<evidence type="ECO:0000313" key="2">
    <source>
        <dbReference type="EMBL" id="KAG9976528.1"/>
    </source>
</evidence>
<dbReference type="AlphaFoldDB" id="A0A9P8JS01"/>
<feature type="non-terminal residue" evidence="2">
    <location>
        <position position="1"/>
    </location>
</feature>
<keyword evidence="3" id="KW-1185">Reference proteome</keyword>
<comment type="caution">
    <text evidence="2">The sequence shown here is derived from an EMBL/GenBank/DDBJ whole genome shotgun (WGS) entry which is preliminary data.</text>
</comment>
<dbReference type="EMBL" id="JAHFXS010001609">
    <property type="protein sequence ID" value="KAG9976528.1"/>
    <property type="molecule type" value="Genomic_DNA"/>
</dbReference>
<protein>
    <submittedName>
        <fullName evidence="2">Uncharacterized protein</fullName>
    </submittedName>
</protein>
<feature type="compositionally biased region" description="Basic and acidic residues" evidence="1">
    <location>
        <begin position="9"/>
        <end position="57"/>
    </location>
</feature>
<dbReference type="Proteomes" id="UP000729357">
    <property type="component" value="Unassembled WGS sequence"/>
</dbReference>
<reference evidence="2" key="2">
    <citation type="submission" date="2021-08" db="EMBL/GenBank/DDBJ databases">
        <authorList>
            <person name="Gostincar C."/>
            <person name="Sun X."/>
            <person name="Song Z."/>
            <person name="Gunde-Cimerman N."/>
        </authorList>
    </citation>
    <scope>NUCLEOTIDE SEQUENCE</scope>
    <source>
        <strain evidence="2">EXF-9298</strain>
    </source>
</reference>
<evidence type="ECO:0000256" key="1">
    <source>
        <dbReference type="SAM" id="MobiDB-lite"/>
    </source>
</evidence>
<sequence length="77" mass="8795">YLGAKRSLKQGEQKIKDVINPEEARQREEAKKDKSKSAQKEREILEAQAKKDEEAKRQSSITDRLKSKLHIGNDSSS</sequence>
<proteinExistence type="predicted"/>
<gene>
    <name evidence="2" type="ORF">KCU98_g10664</name>
</gene>
<reference evidence="2" key="1">
    <citation type="journal article" date="2021" name="J Fungi (Basel)">
        <title>Virulence traits and population genomics of the black yeast Aureobasidium melanogenum.</title>
        <authorList>
            <person name="Cernosa A."/>
            <person name="Sun X."/>
            <person name="Gostincar C."/>
            <person name="Fang C."/>
            <person name="Gunde-Cimerman N."/>
            <person name="Song Z."/>
        </authorList>
    </citation>
    <scope>NUCLEOTIDE SEQUENCE</scope>
    <source>
        <strain evidence="2">EXF-9298</strain>
    </source>
</reference>
<feature type="region of interest" description="Disordered" evidence="1">
    <location>
        <begin position="1"/>
        <end position="77"/>
    </location>
</feature>
<organism evidence="2 3">
    <name type="scientific">Aureobasidium melanogenum</name>
    <name type="common">Aureobasidium pullulans var. melanogenum</name>
    <dbReference type="NCBI Taxonomy" id="46634"/>
    <lineage>
        <taxon>Eukaryota</taxon>
        <taxon>Fungi</taxon>
        <taxon>Dikarya</taxon>
        <taxon>Ascomycota</taxon>
        <taxon>Pezizomycotina</taxon>
        <taxon>Dothideomycetes</taxon>
        <taxon>Dothideomycetidae</taxon>
        <taxon>Dothideales</taxon>
        <taxon>Saccotheciaceae</taxon>
        <taxon>Aureobasidium</taxon>
    </lineage>
</organism>
<evidence type="ECO:0000313" key="3">
    <source>
        <dbReference type="Proteomes" id="UP000729357"/>
    </source>
</evidence>
<accession>A0A9P8JS01</accession>